<keyword evidence="3" id="KW-1185">Reference proteome</keyword>
<dbReference type="SUPFAM" id="SSF56801">
    <property type="entry name" value="Acetyl-CoA synthetase-like"/>
    <property type="match status" value="1"/>
</dbReference>
<proteinExistence type="predicted"/>
<dbReference type="Gene3D" id="3.40.50.12780">
    <property type="entry name" value="N-terminal domain of ligase-like"/>
    <property type="match status" value="1"/>
</dbReference>
<evidence type="ECO:0000313" key="2">
    <source>
        <dbReference type="EMBL" id="SFM27998.1"/>
    </source>
</evidence>
<dbReference type="EMBL" id="FOTK01000025">
    <property type="protein sequence ID" value="SFM27998.1"/>
    <property type="molecule type" value="Genomic_DNA"/>
</dbReference>
<dbReference type="OrthoDB" id="7315605at2"/>
<feature type="region of interest" description="Disordered" evidence="1">
    <location>
        <begin position="1"/>
        <end position="28"/>
    </location>
</feature>
<evidence type="ECO:0000256" key="1">
    <source>
        <dbReference type="SAM" id="MobiDB-lite"/>
    </source>
</evidence>
<organism evidence="2 3">
    <name type="scientific">Methylobacterium pseudosasicola</name>
    <dbReference type="NCBI Taxonomy" id="582667"/>
    <lineage>
        <taxon>Bacteria</taxon>
        <taxon>Pseudomonadati</taxon>
        <taxon>Pseudomonadota</taxon>
        <taxon>Alphaproteobacteria</taxon>
        <taxon>Hyphomicrobiales</taxon>
        <taxon>Methylobacteriaceae</taxon>
        <taxon>Methylobacterium</taxon>
    </lineage>
</organism>
<accession>A0A1I4PJQ9</accession>
<name>A0A1I4PJQ9_9HYPH</name>
<dbReference type="InterPro" id="IPR042099">
    <property type="entry name" value="ANL_N_sf"/>
</dbReference>
<sequence>MFGVNSTVTDIPAPNPAPGQRDPGRRFRSGLAAGDRRAAPAICPNRIAHWAFGEGLRPGETVALLVRDLAQAEAMRLGLARIGVRVVALDGRSRGEALADSLALSKATLAIVDTALAEAYAGVLGRLASYPSVWWNGPGADFASLDLALAEQG</sequence>
<dbReference type="Proteomes" id="UP000199048">
    <property type="component" value="Unassembled WGS sequence"/>
</dbReference>
<dbReference type="STRING" id="582667.SAMN05192568_102518"/>
<dbReference type="AlphaFoldDB" id="A0A1I4PJQ9"/>
<reference evidence="3" key="1">
    <citation type="submission" date="2016-10" db="EMBL/GenBank/DDBJ databases">
        <authorList>
            <person name="Varghese N."/>
            <person name="Submissions S."/>
        </authorList>
    </citation>
    <scope>NUCLEOTIDE SEQUENCE [LARGE SCALE GENOMIC DNA]</scope>
    <source>
        <strain evidence="3">BL36</strain>
    </source>
</reference>
<evidence type="ECO:0000313" key="3">
    <source>
        <dbReference type="Proteomes" id="UP000199048"/>
    </source>
</evidence>
<gene>
    <name evidence="2" type="ORF">SAMN05192568_102518</name>
</gene>
<protein>
    <submittedName>
        <fullName evidence="2">AMP-binding enzyme</fullName>
    </submittedName>
</protein>
<dbReference type="RefSeq" id="WP_092043842.1">
    <property type="nucleotide sequence ID" value="NZ_FOTK01000025.1"/>
</dbReference>